<dbReference type="EMBL" id="LT853703">
    <property type="protein sequence ID" value="SMQ55827.1"/>
    <property type="molecule type" value="Genomic_DNA"/>
</dbReference>
<name>A0A1X7S9D5_ZYMT9</name>
<reference evidence="1 2" key="1">
    <citation type="submission" date="2016-06" db="EMBL/GenBank/DDBJ databases">
        <authorList>
            <person name="Kjaerup R.B."/>
            <person name="Dalgaard T.S."/>
            <person name="Juul-Madsen H.R."/>
        </authorList>
    </citation>
    <scope>NUCLEOTIDE SEQUENCE [LARGE SCALE GENOMIC DNA]</scope>
</reference>
<protein>
    <recommendedName>
        <fullName evidence="3">F-box domain-containing protein</fullName>
    </recommendedName>
</protein>
<evidence type="ECO:0000313" key="1">
    <source>
        <dbReference type="EMBL" id="SMQ55827.1"/>
    </source>
</evidence>
<evidence type="ECO:0008006" key="3">
    <source>
        <dbReference type="Google" id="ProtNLM"/>
    </source>
</evidence>
<dbReference type="Proteomes" id="UP000215127">
    <property type="component" value="Chromosome 12"/>
</dbReference>
<accession>A0A1X7S9D5</accession>
<dbReference type="AlphaFoldDB" id="A0A1X7S9D5"/>
<organism evidence="1 2">
    <name type="scientific">Zymoseptoria tritici (strain ST99CH_3D7)</name>
    <dbReference type="NCBI Taxonomy" id="1276538"/>
    <lineage>
        <taxon>Eukaryota</taxon>
        <taxon>Fungi</taxon>
        <taxon>Dikarya</taxon>
        <taxon>Ascomycota</taxon>
        <taxon>Pezizomycotina</taxon>
        <taxon>Dothideomycetes</taxon>
        <taxon>Dothideomycetidae</taxon>
        <taxon>Mycosphaerellales</taxon>
        <taxon>Mycosphaerellaceae</taxon>
        <taxon>Zymoseptoria</taxon>
    </lineage>
</organism>
<gene>
    <name evidence="1" type="ORF">ZT3D7_G10982</name>
</gene>
<sequence length="197" mass="22673">MVSRRSQRRAKALATPTPVDLLSDELILMVFEIIHTTDRASPFAATRVCSKWHILAQRTIDASVEPLVLWPRSAASNMKLFHHLKRDAEFRRTVNHLSVRDWYLDDMALYGRGYYERSPLAVGEYFSATWNETQRHKDPTRPQIQAFADAVSCMSLVCFTWSAALSLPEELSLALRRMPRCKVYIEENANLDDFPSL</sequence>
<evidence type="ECO:0000313" key="2">
    <source>
        <dbReference type="Proteomes" id="UP000215127"/>
    </source>
</evidence>
<keyword evidence="2" id="KW-1185">Reference proteome</keyword>
<proteinExistence type="predicted"/>